<dbReference type="AlphaFoldDB" id="X1VYI9"/>
<accession>X1VYI9</accession>
<dbReference type="InterPro" id="IPR013985">
    <property type="entry name" value="Ald_Fedxn_OxRdtase_dom3"/>
</dbReference>
<dbReference type="GO" id="GO:0009055">
    <property type="term" value="F:electron transfer activity"/>
    <property type="evidence" value="ECO:0007669"/>
    <property type="project" value="InterPro"/>
</dbReference>
<evidence type="ECO:0000313" key="2">
    <source>
        <dbReference type="EMBL" id="GAJ17330.1"/>
    </source>
</evidence>
<feature type="domain" description="Aldehyde ferredoxin oxidoreductase C-terminal" evidence="1">
    <location>
        <begin position="1"/>
        <end position="72"/>
    </location>
</feature>
<dbReference type="Pfam" id="PF01314">
    <property type="entry name" value="AFOR_C"/>
    <property type="match status" value="1"/>
</dbReference>
<reference evidence="2" key="1">
    <citation type="journal article" date="2014" name="Front. Microbiol.">
        <title>High frequency of phylogenetically diverse reductive dehalogenase-homologous genes in deep subseafloor sedimentary metagenomes.</title>
        <authorList>
            <person name="Kawai M."/>
            <person name="Futagami T."/>
            <person name="Toyoda A."/>
            <person name="Takaki Y."/>
            <person name="Nishi S."/>
            <person name="Hori S."/>
            <person name="Arai W."/>
            <person name="Tsubouchi T."/>
            <person name="Morono Y."/>
            <person name="Uchiyama I."/>
            <person name="Ito T."/>
            <person name="Fujiyama A."/>
            <person name="Inagaki F."/>
            <person name="Takami H."/>
        </authorList>
    </citation>
    <scope>NUCLEOTIDE SEQUENCE</scope>
    <source>
        <strain evidence="2">Expedition CK06-06</strain>
    </source>
</reference>
<evidence type="ECO:0000259" key="1">
    <source>
        <dbReference type="Pfam" id="PF01314"/>
    </source>
</evidence>
<dbReference type="InterPro" id="IPR001203">
    <property type="entry name" value="OxRdtase_Ald_Fedxn_C"/>
</dbReference>
<name>X1VYI9_9ZZZZ</name>
<dbReference type="GO" id="GO:0051536">
    <property type="term" value="F:iron-sulfur cluster binding"/>
    <property type="evidence" value="ECO:0007669"/>
    <property type="project" value="InterPro"/>
</dbReference>
<feature type="non-terminal residue" evidence="2">
    <location>
        <position position="1"/>
    </location>
</feature>
<protein>
    <recommendedName>
        <fullName evidence="1">Aldehyde ferredoxin oxidoreductase C-terminal domain-containing protein</fullName>
    </recommendedName>
</protein>
<dbReference type="Gene3D" id="1.10.599.10">
    <property type="entry name" value="Aldehyde Ferredoxin Oxidoreductase Protein, subunit A, domain 3"/>
    <property type="match status" value="1"/>
</dbReference>
<sequence length="86" mass="10156">FNLLRAIDIRNYDRNRKVDEQTIDGFMYPGKDDGVMMDKSKFLKLLDKYYELRNWNKQNGWPTRAKLEELGLKEVADELETVGKLG</sequence>
<dbReference type="GO" id="GO:0016625">
    <property type="term" value="F:oxidoreductase activity, acting on the aldehyde or oxo group of donors, iron-sulfur protein as acceptor"/>
    <property type="evidence" value="ECO:0007669"/>
    <property type="project" value="InterPro"/>
</dbReference>
<gene>
    <name evidence="2" type="ORF">S12H4_56452</name>
</gene>
<dbReference type="EMBL" id="BARW01036357">
    <property type="protein sequence ID" value="GAJ17330.1"/>
    <property type="molecule type" value="Genomic_DNA"/>
</dbReference>
<dbReference type="InterPro" id="IPR036021">
    <property type="entry name" value="Tungsten_al_ferr_oxy-like_C"/>
</dbReference>
<comment type="caution">
    <text evidence="2">The sequence shown here is derived from an EMBL/GenBank/DDBJ whole genome shotgun (WGS) entry which is preliminary data.</text>
</comment>
<dbReference type="SUPFAM" id="SSF48310">
    <property type="entry name" value="Aldehyde ferredoxin oxidoreductase, C-terminal domains"/>
    <property type="match status" value="1"/>
</dbReference>
<proteinExistence type="predicted"/>
<organism evidence="2">
    <name type="scientific">marine sediment metagenome</name>
    <dbReference type="NCBI Taxonomy" id="412755"/>
    <lineage>
        <taxon>unclassified sequences</taxon>
        <taxon>metagenomes</taxon>
        <taxon>ecological metagenomes</taxon>
    </lineage>
</organism>